<accession>A0A8X6UG57</accession>
<dbReference type="EMBL" id="BMAW01125720">
    <property type="protein sequence ID" value="GFU13751.1"/>
    <property type="molecule type" value="Genomic_DNA"/>
</dbReference>
<name>A0A8X6UG57_NEPPI</name>
<organism evidence="2 3">
    <name type="scientific">Nephila pilipes</name>
    <name type="common">Giant wood spider</name>
    <name type="synonym">Nephila maculata</name>
    <dbReference type="NCBI Taxonomy" id="299642"/>
    <lineage>
        <taxon>Eukaryota</taxon>
        <taxon>Metazoa</taxon>
        <taxon>Ecdysozoa</taxon>
        <taxon>Arthropoda</taxon>
        <taxon>Chelicerata</taxon>
        <taxon>Arachnida</taxon>
        <taxon>Araneae</taxon>
        <taxon>Araneomorphae</taxon>
        <taxon>Entelegynae</taxon>
        <taxon>Araneoidea</taxon>
        <taxon>Nephilidae</taxon>
        <taxon>Nephila</taxon>
    </lineage>
</organism>
<gene>
    <name evidence="2" type="ORF">NPIL_484301</name>
</gene>
<keyword evidence="3" id="KW-1185">Reference proteome</keyword>
<evidence type="ECO:0000313" key="3">
    <source>
        <dbReference type="Proteomes" id="UP000887013"/>
    </source>
</evidence>
<dbReference type="AlphaFoldDB" id="A0A8X6UG57"/>
<evidence type="ECO:0000256" key="1">
    <source>
        <dbReference type="SAM" id="MobiDB-lite"/>
    </source>
</evidence>
<evidence type="ECO:0000313" key="2">
    <source>
        <dbReference type="EMBL" id="GFU13751.1"/>
    </source>
</evidence>
<comment type="caution">
    <text evidence="2">The sequence shown here is derived from an EMBL/GenBank/DDBJ whole genome shotgun (WGS) entry which is preliminary data.</text>
</comment>
<proteinExistence type="predicted"/>
<sequence length="100" mass="11505">MVFRFALHLPHYLRRNFLAFSRSAGSTHVGPSHAATSRTLYAERPQQLHYYHHDASLNSRDPGPGEQPKYFRPMPPCRFKDRRIPPLDPSDQLPQPGGKK</sequence>
<feature type="compositionally biased region" description="Low complexity" evidence="1">
    <location>
        <begin position="89"/>
        <end position="100"/>
    </location>
</feature>
<feature type="region of interest" description="Disordered" evidence="1">
    <location>
        <begin position="54"/>
        <end position="100"/>
    </location>
</feature>
<reference evidence="2" key="1">
    <citation type="submission" date="2020-08" db="EMBL/GenBank/DDBJ databases">
        <title>Multicomponent nature underlies the extraordinary mechanical properties of spider dragline silk.</title>
        <authorList>
            <person name="Kono N."/>
            <person name="Nakamura H."/>
            <person name="Mori M."/>
            <person name="Yoshida Y."/>
            <person name="Ohtoshi R."/>
            <person name="Malay A.D."/>
            <person name="Moran D.A.P."/>
            <person name="Tomita M."/>
            <person name="Numata K."/>
            <person name="Arakawa K."/>
        </authorList>
    </citation>
    <scope>NUCLEOTIDE SEQUENCE</scope>
</reference>
<dbReference type="Proteomes" id="UP000887013">
    <property type="component" value="Unassembled WGS sequence"/>
</dbReference>
<protein>
    <submittedName>
        <fullName evidence="2">Uncharacterized protein</fullName>
    </submittedName>
</protein>